<sequence>MASTQTLLVTGANGYIGTHVVGLALERGYKVRATARSESSFANLRSTFPEAASSDRLTFAIVPDITKHESYKDALAGVTGIVHTASPFIVDPKDNEVDLLQPAINGSVAILEAAKQYGAQVKSIANVSSFASVIDLSQGYRAGYVYTEKDWNPMTYEEAAKTDSGVAAYCASKGLAEGAMWKWMGENKDAAFTLANICPPWVFGPYLGKLDLNRLATSVGLLWKLVGAESVFPTDFAASTDVKDVAQALLNAIERPEAAGERFIIGTHFDWQTAADILREVPELKSRVPEGRPGYGKIEETYTIDTSKADRVLGIKPTPLEVTLKESIHQMLAAEKASKPEFEWLSGQISASYLHLGAKNPETKILRSCLVVGVRNAPDVGEDIVVGGEGGVLHGVGDEGALVLAVDLGDEGVDVAVNDVASRGNPVYLGTEGSHLGPGALVGGGTLAVEDASAGGEAGAGADGDEVLDFG</sequence>
<name>A0A9W4RWG6_9PEZI</name>
<dbReference type="Proteomes" id="UP001152533">
    <property type="component" value="Unassembled WGS sequence"/>
</dbReference>
<evidence type="ECO:0000256" key="1">
    <source>
        <dbReference type="ARBA" id="ARBA00023002"/>
    </source>
</evidence>
<reference evidence="4" key="1">
    <citation type="submission" date="2022-08" db="EMBL/GenBank/DDBJ databases">
        <authorList>
            <person name="Giroux E."/>
            <person name="Giroux E."/>
        </authorList>
    </citation>
    <scope>NUCLEOTIDE SEQUENCE</scope>
    <source>
        <strain evidence="4">H1091258</strain>
    </source>
</reference>
<gene>
    <name evidence="4" type="ORF">CGXH109_LOCUS88759</name>
</gene>
<feature type="domain" description="NAD-dependent epimerase/dehydratase" evidence="3">
    <location>
        <begin position="8"/>
        <end position="266"/>
    </location>
</feature>
<dbReference type="InterPro" id="IPR050425">
    <property type="entry name" value="NAD(P)_dehydrat-like"/>
</dbReference>
<proteinExistence type="inferred from homology"/>
<comment type="caution">
    <text evidence="4">The sequence shown here is derived from an EMBL/GenBank/DDBJ whole genome shotgun (WGS) entry which is preliminary data.</text>
</comment>
<evidence type="ECO:0000313" key="4">
    <source>
        <dbReference type="EMBL" id="CAI0649733.1"/>
    </source>
</evidence>
<protein>
    <recommendedName>
        <fullName evidence="3">NAD-dependent epimerase/dehydratase domain-containing protein</fullName>
    </recommendedName>
</protein>
<evidence type="ECO:0000256" key="2">
    <source>
        <dbReference type="ARBA" id="ARBA00023445"/>
    </source>
</evidence>
<evidence type="ECO:0000259" key="3">
    <source>
        <dbReference type="Pfam" id="PF01370"/>
    </source>
</evidence>
<evidence type="ECO:0000313" key="5">
    <source>
        <dbReference type="Proteomes" id="UP001152533"/>
    </source>
</evidence>
<organism evidence="4 5">
    <name type="scientific">Colletotrichum noveboracense</name>
    <dbReference type="NCBI Taxonomy" id="2664923"/>
    <lineage>
        <taxon>Eukaryota</taxon>
        <taxon>Fungi</taxon>
        <taxon>Dikarya</taxon>
        <taxon>Ascomycota</taxon>
        <taxon>Pezizomycotina</taxon>
        <taxon>Sordariomycetes</taxon>
        <taxon>Hypocreomycetidae</taxon>
        <taxon>Glomerellales</taxon>
        <taxon>Glomerellaceae</taxon>
        <taxon>Colletotrichum</taxon>
        <taxon>Colletotrichum gloeosporioides species complex</taxon>
    </lineage>
</organism>
<accession>A0A9W4RWG6</accession>
<comment type="similarity">
    <text evidence="2">Belongs to the NAD(P)-dependent epimerase/dehydratase family. Dihydroflavonol-4-reductase subfamily.</text>
</comment>
<dbReference type="PANTHER" id="PTHR10366:SF564">
    <property type="entry name" value="STEROL-4-ALPHA-CARBOXYLATE 3-DEHYDROGENASE, DECARBOXYLATING"/>
    <property type="match status" value="1"/>
</dbReference>
<dbReference type="InterPro" id="IPR001509">
    <property type="entry name" value="Epimerase_deHydtase"/>
</dbReference>
<keyword evidence="5" id="KW-1185">Reference proteome</keyword>
<feature type="non-terminal residue" evidence="4">
    <location>
        <position position="471"/>
    </location>
</feature>
<keyword evidence="1" id="KW-0560">Oxidoreductase</keyword>
<dbReference type="Pfam" id="PF01370">
    <property type="entry name" value="Epimerase"/>
    <property type="match status" value="1"/>
</dbReference>
<dbReference type="PANTHER" id="PTHR10366">
    <property type="entry name" value="NAD DEPENDENT EPIMERASE/DEHYDRATASE"/>
    <property type="match status" value="1"/>
</dbReference>
<dbReference type="Gene3D" id="3.40.50.720">
    <property type="entry name" value="NAD(P)-binding Rossmann-like Domain"/>
    <property type="match status" value="1"/>
</dbReference>
<dbReference type="SUPFAM" id="SSF51735">
    <property type="entry name" value="NAD(P)-binding Rossmann-fold domains"/>
    <property type="match status" value="1"/>
</dbReference>
<dbReference type="InterPro" id="IPR036291">
    <property type="entry name" value="NAD(P)-bd_dom_sf"/>
</dbReference>
<dbReference type="AlphaFoldDB" id="A0A9W4RWG6"/>
<dbReference type="GO" id="GO:0016616">
    <property type="term" value="F:oxidoreductase activity, acting on the CH-OH group of donors, NAD or NADP as acceptor"/>
    <property type="evidence" value="ECO:0007669"/>
    <property type="project" value="TreeGrafter"/>
</dbReference>
<dbReference type="EMBL" id="CAMGZC010000741">
    <property type="protein sequence ID" value="CAI0649733.1"/>
    <property type="molecule type" value="Genomic_DNA"/>
</dbReference>